<dbReference type="InterPro" id="IPR042104">
    <property type="entry name" value="PKS_dehydratase_sf"/>
</dbReference>
<evidence type="ECO:0000256" key="1">
    <source>
        <dbReference type="ARBA" id="ARBA00022450"/>
    </source>
</evidence>
<sequence length="2375" mass="257839">MTLLHAPIAITGIGCRLPGNISSPSELWQFLADGRSAQGDMPKSRFNMDSYRGQPGQPATTRAAGGYFLSEDIRNFDNSFFGINNREASGMDPQQRKLLEVVFECLESAGTTLDDVSGANIGCYVASFVPDFIANQAKDIESLTRYTQTGLGTTLLANRISHIFNLKGPSSVIDTACSSSLYALHAASSALLAGEIDAAVVAGVNIIQSPEMHVCISQAGVLSPTSTCHTFDASADGMHNSDPFFSYGRADGVNAIFIKRLDDAVRDGDPIQSVIRSVAVNSNGRTPGITQPSIDGQEAVINKSYSRAGLSPSETYYVEAHGTGTSIGDPMEVEAISRVFQKDDGRNHPIRVGSVKTNLGHSEAASGLTSIIKATLALQKGEVPPTVGIKKLNPKLNCGKLGVEVVTNNIPFPGYRNGPSRISVNSFGYGGANAHCIIEAVDESKPTNELLTNGQPTNGQLTNGQLTNGHGSGSTESVFLLPISANNSSSLNKRVEALSKFDLSSVSIADLAYTLGERRSHLAHRGFIVAKQSSITDNVSIDNLQTSTLGQDIDPKASFGFVFTGQGAQWKGMAHSLLQFPIFANTIRQLDDHLSSTTHAPEWSLYDILANQSDVSRAELAQPITTAVQIGIVDLLRDWEIFPEAAIGHSSGEIGAAYASGSISAREAILIAYYRGFSVTKLTTVGAMAAAGLGPAQANERLEKLHVSNTVRVACINSPESVTLSGDVSGIDSISEELNKQGIFIRKLKTDGRAYHSHHMEEISNIYETLLTQEVFSKNIVNGDGESENRTAKMVSTVTCEEVIGDTLRSASYWTKNLTSPVRFSDGLEKLNHLNKDLKFVEIGPHAALKSPVLQTLGKTTIYLSAQLRGTDSAVTLLSLAGNLYTRGFRINLSKVRMSSTVAHKRHIAPHVILDLPTYPWHYENEPLWAESRLSHEARFRKARRHELLGSPVPGGNGSTKAWRNVFRLEDVPWVRDHKLDEKVVFPGAGYLAMAMEALSQTLPPGSSLVEKSILFHHVDIIRALPLEEGESTELHTELSPISLSNTANYKDWWTFQICSVSTDTVSLHCKGSLRFESSELASQLELPAKACRVAPQSRRLWYEALEKGGIGFGPDFQQLDEVYTSDPKGVFYAEATTKSMIPLANDGKTYQSDCYVVHPTIIDAALQVCLISSTGGLINEVKARVPVRISKARFALPKDTASPGVLRSSSKAIGVSAHRATTVLLDSEGRTVVHIQDIDTTEFFGTIESEDRHPIYRVLWRPDFGAIRTNDDLTQALQYTLSCTKGHATISPEDDMLTAISLAAHKNPKSRVLFISQDETLLSRVLANILDATSYFRKFQSISVGRQNSDSGELEIASLTQFASPIDLGAFTYRKPAAGDKFELVVLGEDLSTLGSLRHNITPESIILRTAGEDEVGSLLPEGFMALRSTGAQPGSVQLLRQVPNEVRKLPHYAKVICVRVSSLNNPDSHLEQNLARLLNASVQKMSLEEMAENPIPQDTLVISTVELGREVLVHPTQEEFNAINKMIDHAKQLVWVTRGKQSGTYNPTHSLFAGLARAVMVEQPLARIFTLEMHPHADLADLAGDIKVILEQSQNSSLDYEYLKNEKGGLMVSRTVPDELMNQAFRERQNRLAQRIPLKDAGNATLSLEKAGQLSTAQFVKTPLSQLNDNDVIIKVLCLGLNAKNVYALAGRLNVPPKGFSLEYTGEIVAVGSAVSSLAVGDQVTAFYPNYFGTYLIAPSWSCIKLKNGEDLREMATVLVVVVTAIYALEHRAHFQPGESILVHSAAGAAGIAAIQIAKLMGAGEIFATVGTEDKKQYLVEQFGLRAENIFSSREAGFAAGIKQATNGRGVDVIINSLVGELLHEGWECLADFGRFVEIGKKDILDAGRLNMEGFARGTTFTAFDLQNLIESSLPAHRRLFRSMLEQAVELVRGGQVQTIKPLSVFNVSDVASAFHHFNSAKRMGKIVISFEDENQIVPVVPEKFSTLLDPNKAYLLIGCLGGLGRSLSKWMLSRGARQFIFVGRTGTQKQAARQLIEDLKAAGAICTVITGDVTKYDDVVRALKASETPLGGVVQAAMGLSVSFFNTMSKESWVSGIEAKVQGTWNLHNALASLDKEKDLDFFIMTSSVSGKVGTATESNYCAANNFLDIFASYRRSLGLKGIALGLGMISEVGYLHENPHIEELLLRKGIRPINEDEVLQIFDFGMSSPPTSAQPTDSLSYSHILTGLEVTGLQRKHKRGYNGYWEFLAGSRFSLLTSSLKRSSGDEATQGPSSQSSTIADAIASKDDATLIDAICKVITKKLSFLILLPVEKLDIKTALSDFGMDSMLAAELRQYIFGATNVDISFLELMDKKTSVTSLAKSVMAKLQES</sequence>
<evidence type="ECO:0000256" key="7">
    <source>
        <dbReference type="ARBA" id="ARBA00023315"/>
    </source>
</evidence>
<name>A0A0B7KIN0_BIOOC</name>
<dbReference type="InterPro" id="IPR011032">
    <property type="entry name" value="GroES-like_sf"/>
</dbReference>
<dbReference type="InterPro" id="IPR014030">
    <property type="entry name" value="Ketoacyl_synth_N"/>
</dbReference>
<feature type="domain" description="PKS/mFAS DH" evidence="11">
    <location>
        <begin position="946"/>
        <end position="1250"/>
    </location>
</feature>
<dbReference type="Pfam" id="PF00698">
    <property type="entry name" value="Acyl_transf_1"/>
    <property type="match status" value="1"/>
</dbReference>
<keyword evidence="4" id="KW-0521">NADP</keyword>
<dbReference type="Gene3D" id="3.10.129.110">
    <property type="entry name" value="Polyketide synthase dehydratase"/>
    <property type="match status" value="1"/>
</dbReference>
<dbReference type="PROSITE" id="PS00606">
    <property type="entry name" value="KS3_1"/>
    <property type="match status" value="1"/>
</dbReference>
<dbReference type="InterPro" id="IPR016039">
    <property type="entry name" value="Thiolase-like"/>
</dbReference>
<keyword evidence="6" id="KW-0511">Multifunctional enzyme</keyword>
<dbReference type="Pfam" id="PF08240">
    <property type="entry name" value="ADH_N"/>
    <property type="match status" value="1"/>
</dbReference>
<dbReference type="InterPro" id="IPR049551">
    <property type="entry name" value="PKS_DH_C"/>
</dbReference>
<dbReference type="InterPro" id="IPR057326">
    <property type="entry name" value="KR_dom"/>
</dbReference>
<keyword evidence="1" id="KW-0596">Phosphopantetheine</keyword>
<dbReference type="Pfam" id="PF23114">
    <property type="entry name" value="NAD-bd_HRPKS_sdrA"/>
    <property type="match status" value="1"/>
</dbReference>
<evidence type="ECO:0000256" key="8">
    <source>
        <dbReference type="PROSITE-ProRule" id="PRU01363"/>
    </source>
</evidence>
<dbReference type="GO" id="GO:0004312">
    <property type="term" value="F:fatty acid synthase activity"/>
    <property type="evidence" value="ECO:0007669"/>
    <property type="project" value="TreeGrafter"/>
</dbReference>
<dbReference type="Gene3D" id="3.40.366.10">
    <property type="entry name" value="Malonyl-Coenzyme A Acyl Carrier Protein, domain 2"/>
    <property type="match status" value="1"/>
</dbReference>
<dbReference type="CDD" id="cd00833">
    <property type="entry name" value="PKS"/>
    <property type="match status" value="1"/>
</dbReference>
<dbReference type="CDD" id="cd05195">
    <property type="entry name" value="enoyl_red"/>
    <property type="match status" value="1"/>
</dbReference>
<dbReference type="InterPro" id="IPR049900">
    <property type="entry name" value="PKS_mFAS_DH"/>
</dbReference>
<organism evidence="12">
    <name type="scientific">Bionectria ochroleuca</name>
    <name type="common">Gliocladium roseum</name>
    <dbReference type="NCBI Taxonomy" id="29856"/>
    <lineage>
        <taxon>Eukaryota</taxon>
        <taxon>Fungi</taxon>
        <taxon>Dikarya</taxon>
        <taxon>Ascomycota</taxon>
        <taxon>Pezizomycotina</taxon>
        <taxon>Sordariomycetes</taxon>
        <taxon>Hypocreomycetidae</taxon>
        <taxon>Hypocreales</taxon>
        <taxon>Bionectriaceae</taxon>
        <taxon>Clonostachys</taxon>
    </lineage>
</organism>
<dbReference type="Pfam" id="PF00550">
    <property type="entry name" value="PP-binding"/>
    <property type="match status" value="1"/>
</dbReference>
<dbReference type="Gene3D" id="3.30.70.3290">
    <property type="match status" value="1"/>
</dbReference>
<evidence type="ECO:0000256" key="2">
    <source>
        <dbReference type="ARBA" id="ARBA00022553"/>
    </source>
</evidence>
<keyword evidence="3" id="KW-0808">Transferase</keyword>
<dbReference type="SMART" id="SM00825">
    <property type="entry name" value="PKS_KS"/>
    <property type="match status" value="1"/>
</dbReference>
<dbReference type="InterPro" id="IPR018201">
    <property type="entry name" value="Ketoacyl_synth_AS"/>
</dbReference>
<dbReference type="Gene3D" id="3.40.50.720">
    <property type="entry name" value="NAD(P)-binding Rossmann-like Domain"/>
    <property type="match status" value="1"/>
</dbReference>
<dbReference type="InterPro" id="IPR049552">
    <property type="entry name" value="PKS_DH_N"/>
</dbReference>
<accession>A0A0B7KIN0</accession>
<dbReference type="PROSITE" id="PS52019">
    <property type="entry name" value="PKS_MFAS_DH"/>
    <property type="match status" value="1"/>
</dbReference>
<dbReference type="PROSITE" id="PS52004">
    <property type="entry name" value="KS3_2"/>
    <property type="match status" value="1"/>
</dbReference>
<evidence type="ECO:0000313" key="12">
    <source>
        <dbReference type="EMBL" id="CEO57019.1"/>
    </source>
</evidence>
<reference evidence="12" key="1">
    <citation type="submission" date="2015-01" db="EMBL/GenBank/DDBJ databases">
        <authorList>
            <person name="Durling Mikael"/>
        </authorList>
    </citation>
    <scope>NUCLEOTIDE SEQUENCE</scope>
</reference>
<dbReference type="InterPro" id="IPR013968">
    <property type="entry name" value="PKS_KR"/>
</dbReference>
<dbReference type="SUPFAM" id="SSF53901">
    <property type="entry name" value="Thiolase-like"/>
    <property type="match status" value="1"/>
</dbReference>
<proteinExistence type="predicted"/>
<dbReference type="GO" id="GO:0016491">
    <property type="term" value="F:oxidoreductase activity"/>
    <property type="evidence" value="ECO:0007669"/>
    <property type="project" value="UniProtKB-KW"/>
</dbReference>
<dbReference type="GO" id="GO:0006633">
    <property type="term" value="P:fatty acid biosynthetic process"/>
    <property type="evidence" value="ECO:0007669"/>
    <property type="project" value="InterPro"/>
</dbReference>
<dbReference type="InterPro" id="IPR013154">
    <property type="entry name" value="ADH-like_N"/>
</dbReference>
<dbReference type="InterPro" id="IPR009081">
    <property type="entry name" value="PP-bd_ACP"/>
</dbReference>
<dbReference type="SUPFAM" id="SSF55048">
    <property type="entry name" value="Probable ACP-binding domain of malonyl-CoA ACP transacylase"/>
    <property type="match status" value="1"/>
</dbReference>
<dbReference type="InterPro" id="IPR014043">
    <property type="entry name" value="Acyl_transferase_dom"/>
</dbReference>
<feature type="active site" description="Proton donor; for dehydratase activity" evidence="8">
    <location>
        <position position="1164"/>
    </location>
</feature>
<dbReference type="Pfam" id="PF00109">
    <property type="entry name" value="ketoacyl-synt"/>
    <property type="match status" value="1"/>
</dbReference>
<dbReference type="Pfam" id="PF08659">
    <property type="entry name" value="KR"/>
    <property type="match status" value="1"/>
</dbReference>
<evidence type="ECO:0000256" key="3">
    <source>
        <dbReference type="ARBA" id="ARBA00022679"/>
    </source>
</evidence>
<dbReference type="InterPro" id="IPR020841">
    <property type="entry name" value="PKS_Beta-ketoAc_synthase_dom"/>
</dbReference>
<evidence type="ECO:0000259" key="10">
    <source>
        <dbReference type="PROSITE" id="PS52004"/>
    </source>
</evidence>
<dbReference type="InterPro" id="IPR036291">
    <property type="entry name" value="NAD(P)-bd_dom_sf"/>
</dbReference>
<dbReference type="PANTHER" id="PTHR43775:SF50">
    <property type="entry name" value="HIGHLY REDUCING POLYKETIDE SYNTHASE SRDA"/>
    <property type="match status" value="1"/>
</dbReference>
<dbReference type="GO" id="GO:0004315">
    <property type="term" value="F:3-oxoacyl-[acyl-carrier-protein] synthase activity"/>
    <property type="evidence" value="ECO:0007669"/>
    <property type="project" value="InterPro"/>
</dbReference>
<evidence type="ECO:0000259" key="11">
    <source>
        <dbReference type="PROSITE" id="PS52019"/>
    </source>
</evidence>
<dbReference type="SMART" id="SM00822">
    <property type="entry name" value="PKS_KR"/>
    <property type="match status" value="1"/>
</dbReference>
<feature type="domain" description="Ketosynthase family 3 (KS3)" evidence="10">
    <location>
        <begin position="5"/>
        <end position="440"/>
    </location>
</feature>
<feature type="domain" description="Carrier" evidence="9">
    <location>
        <begin position="2294"/>
        <end position="2372"/>
    </location>
</feature>
<keyword evidence="7" id="KW-0012">Acyltransferase</keyword>
<dbReference type="InterPro" id="IPR050091">
    <property type="entry name" value="PKS_NRPS_Biosynth_Enz"/>
</dbReference>
<dbReference type="SMART" id="SM00826">
    <property type="entry name" value="PKS_DH"/>
    <property type="match status" value="1"/>
</dbReference>
<keyword evidence="2" id="KW-0597">Phosphoprotein</keyword>
<evidence type="ECO:0000256" key="4">
    <source>
        <dbReference type="ARBA" id="ARBA00022857"/>
    </source>
</evidence>
<dbReference type="InterPro" id="IPR036736">
    <property type="entry name" value="ACP-like_sf"/>
</dbReference>
<feature type="active site" description="Proton acceptor; for dehydratase activity" evidence="8">
    <location>
        <position position="978"/>
    </location>
</feature>
<dbReference type="GO" id="GO:1901336">
    <property type="term" value="P:lactone biosynthetic process"/>
    <property type="evidence" value="ECO:0007669"/>
    <property type="project" value="UniProtKB-ARBA"/>
</dbReference>
<evidence type="ECO:0000256" key="5">
    <source>
        <dbReference type="ARBA" id="ARBA00023002"/>
    </source>
</evidence>
<feature type="region of interest" description="C-terminal hotdog fold" evidence="8">
    <location>
        <begin position="1093"/>
        <end position="1250"/>
    </location>
</feature>
<evidence type="ECO:0000259" key="9">
    <source>
        <dbReference type="PROSITE" id="PS50075"/>
    </source>
</evidence>
<dbReference type="PROSITE" id="PS50075">
    <property type="entry name" value="CARRIER"/>
    <property type="match status" value="1"/>
</dbReference>
<dbReference type="InterPro" id="IPR014031">
    <property type="entry name" value="Ketoacyl_synth_C"/>
</dbReference>
<protein>
    <submittedName>
        <fullName evidence="12">Uncharacterized protein</fullName>
    </submittedName>
</protein>
<dbReference type="InterPro" id="IPR020843">
    <property type="entry name" value="ER"/>
</dbReference>
<dbReference type="GO" id="GO:0044550">
    <property type="term" value="P:secondary metabolite biosynthetic process"/>
    <property type="evidence" value="ECO:0007669"/>
    <property type="project" value="TreeGrafter"/>
</dbReference>
<dbReference type="SMART" id="SM00827">
    <property type="entry name" value="PKS_AT"/>
    <property type="match status" value="1"/>
</dbReference>
<dbReference type="Pfam" id="PF14765">
    <property type="entry name" value="PS-DH"/>
    <property type="match status" value="1"/>
</dbReference>
<dbReference type="SUPFAM" id="SSF47336">
    <property type="entry name" value="ACP-like"/>
    <property type="match status" value="1"/>
</dbReference>
<gene>
    <name evidence="12" type="ORF">BN869_000013077_1</name>
</gene>
<dbReference type="Gene3D" id="3.90.180.10">
    <property type="entry name" value="Medium-chain alcohol dehydrogenases, catalytic domain"/>
    <property type="match status" value="1"/>
</dbReference>
<dbReference type="PANTHER" id="PTHR43775">
    <property type="entry name" value="FATTY ACID SYNTHASE"/>
    <property type="match status" value="1"/>
</dbReference>
<dbReference type="SUPFAM" id="SSF51735">
    <property type="entry name" value="NAD(P)-binding Rossmann-fold domains"/>
    <property type="match status" value="2"/>
</dbReference>
<dbReference type="InterPro" id="IPR016035">
    <property type="entry name" value="Acyl_Trfase/lysoPLipase"/>
</dbReference>
<dbReference type="Pfam" id="PF16197">
    <property type="entry name" value="KAsynt_C_assoc"/>
    <property type="match status" value="1"/>
</dbReference>
<dbReference type="SMART" id="SM00829">
    <property type="entry name" value="PKS_ER"/>
    <property type="match status" value="1"/>
</dbReference>
<dbReference type="EMBL" id="CDPU01000081">
    <property type="protein sequence ID" value="CEO57019.1"/>
    <property type="molecule type" value="Genomic_DNA"/>
</dbReference>
<evidence type="ECO:0000256" key="6">
    <source>
        <dbReference type="ARBA" id="ARBA00023268"/>
    </source>
</evidence>
<dbReference type="Pfam" id="PF02801">
    <property type="entry name" value="Ketoacyl-synt_C"/>
    <property type="match status" value="1"/>
</dbReference>
<dbReference type="Pfam" id="PF13602">
    <property type="entry name" value="ADH_zinc_N_2"/>
    <property type="match status" value="1"/>
</dbReference>
<dbReference type="SUPFAM" id="SSF50129">
    <property type="entry name" value="GroES-like"/>
    <property type="match status" value="1"/>
</dbReference>
<dbReference type="InterPro" id="IPR016036">
    <property type="entry name" value="Malonyl_transacylase_ACP-bd"/>
</dbReference>
<dbReference type="InterPro" id="IPR001227">
    <property type="entry name" value="Ac_transferase_dom_sf"/>
</dbReference>
<feature type="region of interest" description="N-terminal hotdog fold" evidence="8">
    <location>
        <begin position="946"/>
        <end position="1081"/>
    </location>
</feature>
<keyword evidence="5" id="KW-0560">Oxidoreductase</keyword>
<dbReference type="Pfam" id="PF21089">
    <property type="entry name" value="PKS_DH_N"/>
    <property type="match status" value="1"/>
</dbReference>
<dbReference type="FunFam" id="3.40.50.720:FF:000209">
    <property type="entry name" value="Polyketide synthase Pks12"/>
    <property type="match status" value="1"/>
</dbReference>
<dbReference type="SUPFAM" id="SSF52151">
    <property type="entry name" value="FabD/lysophospholipase-like"/>
    <property type="match status" value="1"/>
</dbReference>
<dbReference type="InterPro" id="IPR032821">
    <property type="entry name" value="PKS_assoc"/>
</dbReference>
<dbReference type="InterPro" id="IPR056501">
    <property type="entry name" value="NAD-bd_HRPKS_sdrA"/>
</dbReference>
<dbReference type="Gene3D" id="3.40.47.10">
    <property type="match status" value="1"/>
</dbReference>
<dbReference type="InterPro" id="IPR020807">
    <property type="entry name" value="PKS_DH"/>
</dbReference>